<dbReference type="GO" id="GO:0046872">
    <property type="term" value="F:metal ion binding"/>
    <property type="evidence" value="ECO:0007669"/>
    <property type="project" value="UniProtKB-KW"/>
</dbReference>
<dbReference type="OrthoDB" id="9804313at2"/>
<gene>
    <name evidence="2" type="primary">def</name>
    <name evidence="3" type="ORF">Y981_12335</name>
</gene>
<comment type="cofactor">
    <cofactor evidence="2">
        <name>Fe(2+)</name>
        <dbReference type="ChEBI" id="CHEBI:29033"/>
    </cofactor>
    <text evidence="2">Binds 1 Fe(2+) ion.</text>
</comment>
<feature type="binding site" evidence="2">
    <location>
        <position position="141"/>
    </location>
    <ligand>
        <name>Fe cation</name>
        <dbReference type="ChEBI" id="CHEBI:24875"/>
    </ligand>
</feature>
<name>A0A059XVY1_9BACT</name>
<evidence type="ECO:0000256" key="2">
    <source>
        <dbReference type="HAMAP-Rule" id="MF_00163"/>
    </source>
</evidence>
<dbReference type="GO" id="GO:0042586">
    <property type="term" value="F:peptide deformylase activity"/>
    <property type="evidence" value="ECO:0007669"/>
    <property type="project" value="UniProtKB-UniRule"/>
</dbReference>
<dbReference type="SUPFAM" id="SSF56420">
    <property type="entry name" value="Peptide deformylase"/>
    <property type="match status" value="1"/>
</dbReference>
<reference evidence="3 4" key="2">
    <citation type="journal article" date="2015" name="Biomed. Res. Int.">
        <title>Effects of Arsenite Resistance on the Growth and Functional Gene Expression of Leptospirillum ferriphilum and Acidithiobacillus thiooxidans in Pure Culture and Coculture.</title>
        <authorList>
            <person name="Jiang H."/>
            <person name="Liang Y."/>
            <person name="Yin H."/>
            <person name="Xiao Y."/>
            <person name="Guo X."/>
            <person name="Xu Y."/>
            <person name="Hu Q."/>
            <person name="Liu H."/>
            <person name="Liu X."/>
        </authorList>
    </citation>
    <scope>NUCLEOTIDE SEQUENCE [LARGE SCALE GENOMIC DNA]</scope>
    <source>
        <strain evidence="3 4">YSK</strain>
    </source>
</reference>
<dbReference type="EC" id="3.5.1.88" evidence="2"/>
<dbReference type="InterPro" id="IPR023635">
    <property type="entry name" value="Peptide_deformylase"/>
</dbReference>
<keyword evidence="2" id="KW-0408">Iron</keyword>
<dbReference type="AlphaFoldDB" id="A0A059XVY1"/>
<dbReference type="Pfam" id="PF01327">
    <property type="entry name" value="Pep_deformylase"/>
    <property type="match status" value="1"/>
</dbReference>
<dbReference type="NCBIfam" id="TIGR00079">
    <property type="entry name" value="pept_deformyl"/>
    <property type="match status" value="1"/>
</dbReference>
<keyword evidence="2" id="KW-0378">Hydrolase</keyword>
<feature type="active site" evidence="2">
    <location>
        <position position="138"/>
    </location>
</feature>
<dbReference type="GO" id="GO:0006412">
    <property type="term" value="P:translation"/>
    <property type="evidence" value="ECO:0007669"/>
    <property type="project" value="UniProtKB-UniRule"/>
</dbReference>
<dbReference type="HOGENOM" id="CLU_061901_2_1_0"/>
<reference evidence="4" key="1">
    <citation type="submission" date="2014-02" db="EMBL/GenBank/DDBJ databases">
        <title>Complete genome sequence and comparative genomic analysis of the nitrogen-fixing bacterium Leptospirillum ferriphilum YSK.</title>
        <authorList>
            <person name="Guo X."/>
            <person name="Yin H."/>
            <person name="Liang Y."/>
            <person name="Hu Q."/>
            <person name="Ma L."/>
            <person name="Xiao Y."/>
            <person name="Zhang X."/>
            <person name="Qiu G."/>
            <person name="Liu X."/>
        </authorList>
    </citation>
    <scope>NUCLEOTIDE SEQUENCE [LARGE SCALE GENOMIC DNA]</scope>
    <source>
        <strain evidence="4">YSK</strain>
    </source>
</reference>
<comment type="catalytic activity">
    <reaction evidence="2">
        <text>N-terminal N-formyl-L-methionyl-[peptide] + H2O = N-terminal L-methionyl-[peptide] + formate</text>
        <dbReference type="Rhea" id="RHEA:24420"/>
        <dbReference type="Rhea" id="RHEA-COMP:10639"/>
        <dbReference type="Rhea" id="RHEA-COMP:10640"/>
        <dbReference type="ChEBI" id="CHEBI:15377"/>
        <dbReference type="ChEBI" id="CHEBI:15740"/>
        <dbReference type="ChEBI" id="CHEBI:49298"/>
        <dbReference type="ChEBI" id="CHEBI:64731"/>
        <dbReference type="EC" id="3.5.1.88"/>
    </reaction>
</comment>
<sequence length="177" mass="20006">MKPAGILSYGDPRLLIKSTEVTRIDQEMSDLVRGMFELLYRVPGIGIAAPQVGCNMRFFVFDMNRRADPGSRTPVTMINPVISAKEGAITQEEGCLSFPGIFVPVERALRIEIKGVDMEGKDLVLEGEGLFARLIQHEMDHLEGVLLSEHMTRWDKLRLQKEMRAIEKIGRKGKYVF</sequence>
<dbReference type="PRINTS" id="PR01576">
    <property type="entry name" value="PDEFORMYLASE"/>
</dbReference>
<keyword evidence="2" id="KW-0648">Protein biosynthesis</keyword>
<accession>A0A059XVY1</accession>
<dbReference type="Proteomes" id="UP000027059">
    <property type="component" value="Chromosome"/>
</dbReference>
<dbReference type="RefSeq" id="WP_014962066.1">
    <property type="nucleotide sequence ID" value="NZ_CP007243.1"/>
</dbReference>
<feature type="binding site" evidence="2">
    <location>
        <position position="137"/>
    </location>
    <ligand>
        <name>Fe cation</name>
        <dbReference type="ChEBI" id="CHEBI:24875"/>
    </ligand>
</feature>
<dbReference type="InterPro" id="IPR036821">
    <property type="entry name" value="Peptide_deformylase_sf"/>
</dbReference>
<dbReference type="NCBIfam" id="NF001159">
    <property type="entry name" value="PRK00150.1-3"/>
    <property type="match status" value="1"/>
</dbReference>
<dbReference type="HAMAP" id="MF_00163">
    <property type="entry name" value="Pep_deformylase"/>
    <property type="match status" value="1"/>
</dbReference>
<dbReference type="KEGG" id="lfp:Y981_12335"/>
<dbReference type="PANTHER" id="PTHR10458:SF22">
    <property type="entry name" value="PEPTIDE DEFORMYLASE"/>
    <property type="match status" value="1"/>
</dbReference>
<keyword evidence="2" id="KW-0479">Metal-binding</keyword>
<dbReference type="PANTHER" id="PTHR10458">
    <property type="entry name" value="PEPTIDE DEFORMYLASE"/>
    <property type="match status" value="1"/>
</dbReference>
<comment type="similarity">
    <text evidence="1 2">Belongs to the polypeptide deformylase family.</text>
</comment>
<proteinExistence type="inferred from homology"/>
<evidence type="ECO:0000313" key="4">
    <source>
        <dbReference type="Proteomes" id="UP000027059"/>
    </source>
</evidence>
<keyword evidence="4" id="KW-1185">Reference proteome</keyword>
<dbReference type="EMBL" id="CP007243">
    <property type="protein sequence ID" value="AIA31240.1"/>
    <property type="molecule type" value="Genomic_DNA"/>
</dbReference>
<organism evidence="3 4">
    <name type="scientific">Leptospirillum ferriphilum YSK</name>
    <dbReference type="NCBI Taxonomy" id="1441628"/>
    <lineage>
        <taxon>Bacteria</taxon>
        <taxon>Pseudomonadati</taxon>
        <taxon>Nitrospirota</taxon>
        <taxon>Nitrospiria</taxon>
        <taxon>Nitrospirales</taxon>
        <taxon>Nitrospiraceae</taxon>
        <taxon>Leptospirillum</taxon>
    </lineage>
</organism>
<dbReference type="CDD" id="cd00487">
    <property type="entry name" value="Pep_deformylase"/>
    <property type="match status" value="1"/>
</dbReference>
<dbReference type="PIRSF" id="PIRSF004749">
    <property type="entry name" value="Pep_def"/>
    <property type="match status" value="1"/>
</dbReference>
<feature type="binding site" evidence="2">
    <location>
        <position position="95"/>
    </location>
    <ligand>
        <name>Fe cation</name>
        <dbReference type="ChEBI" id="CHEBI:24875"/>
    </ligand>
</feature>
<evidence type="ECO:0000256" key="1">
    <source>
        <dbReference type="ARBA" id="ARBA00010759"/>
    </source>
</evidence>
<evidence type="ECO:0000313" key="3">
    <source>
        <dbReference type="EMBL" id="AIA31240.1"/>
    </source>
</evidence>
<protein>
    <recommendedName>
        <fullName evidence="2">Peptide deformylase</fullName>
        <shortName evidence="2">PDF</shortName>
        <ecNumber evidence="2">3.5.1.88</ecNumber>
    </recommendedName>
    <alternativeName>
        <fullName evidence="2">Polypeptide deformylase</fullName>
    </alternativeName>
</protein>
<comment type="function">
    <text evidence="2">Removes the formyl group from the N-terminal Met of newly synthesized proteins. Requires at least a dipeptide for an efficient rate of reaction. N-terminal L-methionine is a prerequisite for activity but the enzyme has broad specificity at other positions.</text>
</comment>
<dbReference type="Gene3D" id="3.90.45.10">
    <property type="entry name" value="Peptide deformylase"/>
    <property type="match status" value="1"/>
</dbReference>